<dbReference type="CDD" id="cd00158">
    <property type="entry name" value="RHOD"/>
    <property type="match status" value="1"/>
</dbReference>
<dbReference type="SUPFAM" id="SSF52821">
    <property type="entry name" value="Rhodanese/Cell cycle control phosphatase"/>
    <property type="match status" value="1"/>
</dbReference>
<dbReference type="Proteomes" id="UP001156682">
    <property type="component" value="Unassembled WGS sequence"/>
</dbReference>
<dbReference type="Pfam" id="PF00581">
    <property type="entry name" value="Rhodanese"/>
    <property type="match status" value="1"/>
</dbReference>
<dbReference type="EMBL" id="BSOR01000039">
    <property type="protein sequence ID" value="GLR64874.1"/>
    <property type="molecule type" value="Genomic_DNA"/>
</dbReference>
<gene>
    <name evidence="2" type="ORF">GCM10007878_23120</name>
</gene>
<protein>
    <submittedName>
        <fullName evidence="2">Rhodanese-like domain-containing protein</fullName>
    </submittedName>
</protein>
<accession>A0ABQ6A438</accession>
<dbReference type="InterPro" id="IPR050229">
    <property type="entry name" value="GlpE_sulfurtransferase"/>
</dbReference>
<evidence type="ECO:0000259" key="1">
    <source>
        <dbReference type="PROSITE" id="PS50206"/>
    </source>
</evidence>
<dbReference type="InterPro" id="IPR036873">
    <property type="entry name" value="Rhodanese-like_dom_sf"/>
</dbReference>
<organism evidence="2 3">
    <name type="scientific">Marinospirillum insulare</name>
    <dbReference type="NCBI Taxonomy" id="217169"/>
    <lineage>
        <taxon>Bacteria</taxon>
        <taxon>Pseudomonadati</taxon>
        <taxon>Pseudomonadota</taxon>
        <taxon>Gammaproteobacteria</taxon>
        <taxon>Oceanospirillales</taxon>
        <taxon>Oceanospirillaceae</taxon>
        <taxon>Marinospirillum</taxon>
    </lineage>
</organism>
<comment type="caution">
    <text evidence="2">The sequence shown here is derived from an EMBL/GenBank/DDBJ whole genome shotgun (WGS) entry which is preliminary data.</text>
</comment>
<evidence type="ECO:0000313" key="3">
    <source>
        <dbReference type="Proteomes" id="UP001156682"/>
    </source>
</evidence>
<name>A0ABQ6A438_9GAMM</name>
<proteinExistence type="predicted"/>
<evidence type="ECO:0000313" key="2">
    <source>
        <dbReference type="EMBL" id="GLR64874.1"/>
    </source>
</evidence>
<sequence>MLEQIIEFSINNPMLVSAFVLLLALIAFNESRTAGGSVGVAEAVRLMNREEAITLDIRDRKNFAQGHIAGSINIPTANLDSRIQELDKHKEKKILVVCNTGSSTGIAIAKLQKAGFEQALRLKGGIMQWQSDSMPVVKK</sequence>
<dbReference type="PANTHER" id="PTHR43031:SF18">
    <property type="entry name" value="RHODANESE-RELATED SULFURTRANSFERASES"/>
    <property type="match status" value="1"/>
</dbReference>
<keyword evidence="3" id="KW-1185">Reference proteome</keyword>
<dbReference type="InterPro" id="IPR001763">
    <property type="entry name" value="Rhodanese-like_dom"/>
</dbReference>
<dbReference type="PROSITE" id="PS50206">
    <property type="entry name" value="RHODANESE_3"/>
    <property type="match status" value="1"/>
</dbReference>
<dbReference type="Gene3D" id="3.40.250.10">
    <property type="entry name" value="Rhodanese-like domain"/>
    <property type="match status" value="1"/>
</dbReference>
<feature type="domain" description="Rhodanese" evidence="1">
    <location>
        <begin position="48"/>
        <end position="138"/>
    </location>
</feature>
<dbReference type="RefSeq" id="WP_027850520.1">
    <property type="nucleotide sequence ID" value="NZ_BSOR01000039.1"/>
</dbReference>
<reference evidence="3" key="1">
    <citation type="journal article" date="2019" name="Int. J. Syst. Evol. Microbiol.">
        <title>The Global Catalogue of Microorganisms (GCM) 10K type strain sequencing project: providing services to taxonomists for standard genome sequencing and annotation.</title>
        <authorList>
            <consortium name="The Broad Institute Genomics Platform"/>
            <consortium name="The Broad Institute Genome Sequencing Center for Infectious Disease"/>
            <person name="Wu L."/>
            <person name="Ma J."/>
        </authorList>
    </citation>
    <scope>NUCLEOTIDE SEQUENCE [LARGE SCALE GENOMIC DNA]</scope>
    <source>
        <strain evidence="3">NBRC 100033</strain>
    </source>
</reference>
<dbReference type="PANTHER" id="PTHR43031">
    <property type="entry name" value="FAD-DEPENDENT OXIDOREDUCTASE"/>
    <property type="match status" value="1"/>
</dbReference>
<dbReference type="SMART" id="SM00450">
    <property type="entry name" value="RHOD"/>
    <property type="match status" value="1"/>
</dbReference>